<evidence type="ECO:0000313" key="2">
    <source>
        <dbReference type="Proteomes" id="UP000052268"/>
    </source>
</evidence>
<organism evidence="1 2">
    <name type="scientific">Novosphingobium barchaimii LL02</name>
    <dbReference type="NCBI Taxonomy" id="1114963"/>
    <lineage>
        <taxon>Bacteria</taxon>
        <taxon>Pseudomonadati</taxon>
        <taxon>Pseudomonadota</taxon>
        <taxon>Alphaproteobacteria</taxon>
        <taxon>Sphingomonadales</taxon>
        <taxon>Sphingomonadaceae</taxon>
        <taxon>Novosphingobium</taxon>
    </lineage>
</organism>
<dbReference type="RefSeq" id="WP_059149935.1">
    <property type="nucleotide sequence ID" value="NZ_KQ130452.1"/>
</dbReference>
<dbReference type="Proteomes" id="UP000052268">
    <property type="component" value="Unassembled WGS sequence"/>
</dbReference>
<protein>
    <submittedName>
        <fullName evidence="1">Uncharacterized protein</fullName>
    </submittedName>
</protein>
<name>A0A0J7Y846_9SPHN</name>
<proteinExistence type="predicted"/>
<sequence>MSGCGQGDNSSVKGYDALVSHVEGEKVGADIDQWIEMKNMAGEWEKTGLIFGYIGDYDECVKAIDGFKRANDAREYRCVPAQK</sequence>
<dbReference type="OrthoDB" id="7390113at2"/>
<dbReference type="PATRIC" id="fig|1114963.3.peg.475"/>
<evidence type="ECO:0000313" key="1">
    <source>
        <dbReference type="EMBL" id="KMS59996.1"/>
    </source>
</evidence>
<comment type="caution">
    <text evidence="1">The sequence shown here is derived from an EMBL/GenBank/DDBJ whole genome shotgun (WGS) entry which is preliminary data.</text>
</comment>
<dbReference type="EMBL" id="JACU01000002">
    <property type="protein sequence ID" value="KMS59996.1"/>
    <property type="molecule type" value="Genomic_DNA"/>
</dbReference>
<dbReference type="AlphaFoldDB" id="A0A0J7Y846"/>
<keyword evidence="2" id="KW-1185">Reference proteome</keyword>
<accession>A0A0J7Y846</accession>
<gene>
    <name evidence="1" type="ORF">V474_07880</name>
</gene>
<reference evidence="1 2" key="1">
    <citation type="journal article" date="2015" name="G3 (Bethesda)">
        <title>Insights into Ongoing Evolution of the Hexachlorocyclohexane Catabolic Pathway from Comparative Genomics of Ten Sphingomonadaceae Strains.</title>
        <authorList>
            <person name="Pearce S.L."/>
            <person name="Oakeshott J.G."/>
            <person name="Pandey G."/>
        </authorList>
    </citation>
    <scope>NUCLEOTIDE SEQUENCE [LARGE SCALE GENOMIC DNA]</scope>
    <source>
        <strain evidence="1 2">LL02</strain>
    </source>
</reference>